<evidence type="ECO:0000313" key="2">
    <source>
        <dbReference type="Proteomes" id="UP001526225"/>
    </source>
</evidence>
<name>A0ABT3E5L8_9LACO</name>
<protein>
    <recommendedName>
        <fullName evidence="3">Phage transcriptional regulator, ArpU family</fullName>
    </recommendedName>
</protein>
<reference evidence="1 2" key="1">
    <citation type="submission" date="2022-10" db="EMBL/GenBank/DDBJ databases">
        <title>Weissella fermenti sp. nov., isolated from fermented cabbage.</title>
        <authorList>
            <person name="Lee J.K."/>
            <person name="Baek J.H."/>
            <person name="Choi D.G."/>
            <person name="Kim J.M."/>
            <person name="Jeon C.O."/>
        </authorList>
    </citation>
    <scope>NUCLEOTIDE SEQUENCE [LARGE SCALE GENOMIC DNA]</scope>
    <source>
        <strain evidence="1 2">KACC 18534</strain>
    </source>
</reference>
<accession>A0ABT3E5L8</accession>
<evidence type="ECO:0000313" key="1">
    <source>
        <dbReference type="EMBL" id="MCW0953203.1"/>
    </source>
</evidence>
<gene>
    <name evidence="1" type="ORF">OIT44_03830</name>
</gene>
<proteinExistence type="predicted"/>
<organism evidence="1 2">
    <name type="scientific">Weissella ceti</name>
    <dbReference type="NCBI Taxonomy" id="759620"/>
    <lineage>
        <taxon>Bacteria</taxon>
        <taxon>Bacillati</taxon>
        <taxon>Bacillota</taxon>
        <taxon>Bacilli</taxon>
        <taxon>Lactobacillales</taxon>
        <taxon>Lactobacillaceae</taxon>
        <taxon>Weissella</taxon>
    </lineage>
</organism>
<sequence>MEQNETVKRTRKWLSDDFQTHKRKASLSSVLPSAVSYDGMPSSPSFGNAQENKLVEYADSKVITEAVDAVINVMSDRETSRHATVLKLCFKDELDDMAVIERLNMGDRSFYYNKHHALLEFAVLFEPWVNFNQ</sequence>
<keyword evidence="2" id="KW-1185">Reference proteome</keyword>
<evidence type="ECO:0008006" key="3">
    <source>
        <dbReference type="Google" id="ProtNLM"/>
    </source>
</evidence>
<comment type="caution">
    <text evidence="1">The sequence shown here is derived from an EMBL/GenBank/DDBJ whole genome shotgun (WGS) entry which is preliminary data.</text>
</comment>
<dbReference type="Proteomes" id="UP001526225">
    <property type="component" value="Unassembled WGS sequence"/>
</dbReference>
<dbReference type="RefSeq" id="WP_213409624.1">
    <property type="nucleotide sequence ID" value="NZ_CP074441.1"/>
</dbReference>
<dbReference type="EMBL" id="JAOZFE010000003">
    <property type="protein sequence ID" value="MCW0953203.1"/>
    <property type="molecule type" value="Genomic_DNA"/>
</dbReference>